<organism evidence="8 9">
    <name type="scientific">Acetivibrio ethanolgignens</name>
    <dbReference type="NCBI Taxonomy" id="290052"/>
    <lineage>
        <taxon>Bacteria</taxon>
        <taxon>Bacillati</taxon>
        <taxon>Bacillota</taxon>
        <taxon>Clostridia</taxon>
        <taxon>Eubacteriales</taxon>
        <taxon>Oscillospiraceae</taxon>
        <taxon>Acetivibrio</taxon>
    </lineage>
</organism>
<protein>
    <submittedName>
        <fullName evidence="8">Transposase</fullName>
    </submittedName>
</protein>
<dbReference type="AlphaFoldDB" id="A0A0V8QIW2"/>
<evidence type="ECO:0000313" key="8">
    <source>
        <dbReference type="EMBL" id="KSV60487.1"/>
    </source>
</evidence>
<feature type="domain" description="Tyr recombinase" evidence="6">
    <location>
        <begin position="191"/>
        <end position="398"/>
    </location>
</feature>
<gene>
    <name evidence="8" type="ORF">ASU35_16710</name>
</gene>
<dbReference type="InterPro" id="IPR016177">
    <property type="entry name" value="DNA-bd_dom_sf"/>
</dbReference>
<dbReference type="InterPro" id="IPR013762">
    <property type="entry name" value="Integrase-like_cat_sf"/>
</dbReference>
<dbReference type="OrthoDB" id="9801717at2"/>
<dbReference type="Pfam" id="PF00589">
    <property type="entry name" value="Phage_integrase"/>
    <property type="match status" value="1"/>
</dbReference>
<dbReference type="GO" id="GO:0003677">
    <property type="term" value="F:DNA binding"/>
    <property type="evidence" value="ECO:0007669"/>
    <property type="project" value="UniProtKB-UniRule"/>
</dbReference>
<dbReference type="PROSITE" id="PS51900">
    <property type="entry name" value="CB"/>
    <property type="match status" value="1"/>
</dbReference>
<keyword evidence="9" id="KW-1185">Reference proteome</keyword>
<dbReference type="RefSeq" id="WP_058351332.1">
    <property type="nucleotide sequence ID" value="NZ_CABMMD010000006.1"/>
</dbReference>
<dbReference type="Pfam" id="PF02920">
    <property type="entry name" value="Integrase_DNA"/>
    <property type="match status" value="1"/>
</dbReference>
<dbReference type="GO" id="GO:0008907">
    <property type="term" value="F:integrase activity"/>
    <property type="evidence" value="ECO:0007669"/>
    <property type="project" value="InterPro"/>
</dbReference>
<dbReference type="InterPro" id="IPR011010">
    <property type="entry name" value="DNA_brk_join_enz"/>
</dbReference>
<evidence type="ECO:0000259" key="7">
    <source>
        <dbReference type="PROSITE" id="PS51900"/>
    </source>
</evidence>
<comment type="caution">
    <text evidence="8">The sequence shown here is derived from an EMBL/GenBank/DDBJ whole genome shotgun (WGS) entry which is preliminary data.</text>
</comment>
<dbReference type="InterPro" id="IPR044068">
    <property type="entry name" value="CB"/>
</dbReference>
<evidence type="ECO:0000313" key="9">
    <source>
        <dbReference type="Proteomes" id="UP000054874"/>
    </source>
</evidence>
<dbReference type="Proteomes" id="UP000054874">
    <property type="component" value="Unassembled WGS sequence"/>
</dbReference>
<evidence type="ECO:0000256" key="1">
    <source>
        <dbReference type="ARBA" id="ARBA00008857"/>
    </source>
</evidence>
<sequence>MAKAGRGQTRRDSKRRVLRPGESVRADGKYQYKYHIDGKPHFVYSWKLEPTDKLPKGKKPCLSLRELEKQVNSEIETLPNMADGQMTVCELVDRYLRTKTGVRQSTKQGYVTVQRVLAKEPFGKKTIRSVKTSDAKLFLIKLQQEDKKSYSSIHTIRGVLRPAFQMAVDDDIIVKNPFGFQLAGVVVNDSVTREAISKDQMRKFLKFVHDDVVYCKYYEVVYILFHTGMRISEFCGLTMKDIDLEKRIINIDHQLQRTSDMRYIIETTKTDAGTRKLPITEDVAQMFQAIIEDRVPPKVEKVIDGYSGFLFYDENDMPLVAMHWQHRFNHMVGRYNDIYRVQMPNVTPHVCRHTYCSNMAKSGMNPKTLQYLMGHSDISVTMNVYTHIGFDDAEEELKRMEEFRKAQAEVEKKNEKPMSQKMFKIC</sequence>
<dbReference type="Gene3D" id="1.10.150.130">
    <property type="match status" value="1"/>
</dbReference>
<dbReference type="PANTHER" id="PTHR30349:SF41">
    <property type="entry name" value="INTEGRASE_RECOMBINASE PROTEIN MJ0367-RELATED"/>
    <property type="match status" value="1"/>
</dbReference>
<evidence type="ECO:0000256" key="3">
    <source>
        <dbReference type="ARBA" id="ARBA00023172"/>
    </source>
</evidence>
<dbReference type="EMBL" id="LNAM01000006">
    <property type="protein sequence ID" value="KSV60487.1"/>
    <property type="molecule type" value="Genomic_DNA"/>
</dbReference>
<dbReference type="PROSITE" id="PS51898">
    <property type="entry name" value="TYR_RECOMBINASE"/>
    <property type="match status" value="1"/>
</dbReference>
<dbReference type="CDD" id="cd01189">
    <property type="entry name" value="INT_ICEBs1_C_like"/>
    <property type="match status" value="1"/>
</dbReference>
<dbReference type="STRING" id="290052.ASU35_16710"/>
<dbReference type="InterPro" id="IPR050090">
    <property type="entry name" value="Tyrosine_recombinase_XerCD"/>
</dbReference>
<dbReference type="SUPFAM" id="SSF56349">
    <property type="entry name" value="DNA breaking-rejoining enzymes"/>
    <property type="match status" value="1"/>
</dbReference>
<evidence type="ECO:0000259" key="6">
    <source>
        <dbReference type="PROSITE" id="PS51898"/>
    </source>
</evidence>
<evidence type="ECO:0000256" key="2">
    <source>
        <dbReference type="ARBA" id="ARBA00023125"/>
    </source>
</evidence>
<proteinExistence type="inferred from homology"/>
<evidence type="ECO:0000256" key="5">
    <source>
        <dbReference type="SAM" id="MobiDB-lite"/>
    </source>
</evidence>
<dbReference type="Gene3D" id="1.10.443.10">
    <property type="entry name" value="Intergrase catalytic core"/>
    <property type="match status" value="1"/>
</dbReference>
<dbReference type="GO" id="GO:0006310">
    <property type="term" value="P:DNA recombination"/>
    <property type="evidence" value="ECO:0007669"/>
    <property type="project" value="UniProtKB-KW"/>
</dbReference>
<accession>A0A0V8QIW2</accession>
<dbReference type="InterPro" id="IPR004191">
    <property type="entry name" value="Integrase_Tn916-type_DNA-bd_N"/>
</dbReference>
<dbReference type="SUPFAM" id="SSF54171">
    <property type="entry name" value="DNA-binding domain"/>
    <property type="match status" value="1"/>
</dbReference>
<feature type="region of interest" description="Disordered" evidence="5">
    <location>
        <begin position="1"/>
        <end position="20"/>
    </location>
</feature>
<feature type="domain" description="Core-binding (CB)" evidence="7">
    <location>
        <begin position="86"/>
        <end position="168"/>
    </location>
</feature>
<dbReference type="InterPro" id="IPR010998">
    <property type="entry name" value="Integrase_recombinase_N"/>
</dbReference>
<dbReference type="PANTHER" id="PTHR30349">
    <property type="entry name" value="PHAGE INTEGRASE-RELATED"/>
    <property type="match status" value="1"/>
</dbReference>
<dbReference type="Gene3D" id="3.30.160.60">
    <property type="entry name" value="Classic Zinc Finger"/>
    <property type="match status" value="1"/>
</dbReference>
<reference evidence="8 9" key="1">
    <citation type="submission" date="2015-11" db="EMBL/GenBank/DDBJ databases">
        <title>Butyribacter intestini gen. nov., sp. nov., a butyric acid-producing bacterium of the family Lachnospiraceae isolated from the human faeces.</title>
        <authorList>
            <person name="Zou Y."/>
            <person name="Xue W."/>
            <person name="Luo G."/>
            <person name="Lv M."/>
        </authorList>
    </citation>
    <scope>NUCLEOTIDE SEQUENCE [LARGE SCALE GENOMIC DNA]</scope>
    <source>
        <strain evidence="8 9">ACET-33324</strain>
    </source>
</reference>
<dbReference type="InterPro" id="IPR002104">
    <property type="entry name" value="Integrase_catalytic"/>
</dbReference>
<comment type="similarity">
    <text evidence="1">Belongs to the 'phage' integrase family.</text>
</comment>
<keyword evidence="3" id="KW-0233">DNA recombination</keyword>
<name>A0A0V8QIW2_9FIRM</name>
<evidence type="ECO:0000256" key="4">
    <source>
        <dbReference type="PROSITE-ProRule" id="PRU01248"/>
    </source>
</evidence>
<keyword evidence="2 4" id="KW-0238">DNA-binding</keyword>